<gene>
    <name evidence="2" type="ORF">BU16DRAFT_524315</name>
</gene>
<dbReference type="InterPro" id="IPR011008">
    <property type="entry name" value="Dimeric_a/b-barrel"/>
</dbReference>
<accession>A0A6A6R8Y6</accession>
<dbReference type="AlphaFoldDB" id="A0A6A6R8Y6"/>
<evidence type="ECO:0000313" key="3">
    <source>
        <dbReference type="Proteomes" id="UP000799750"/>
    </source>
</evidence>
<name>A0A6A6R8Y6_9PEZI</name>
<feature type="domain" description="ABM" evidence="1">
    <location>
        <begin position="120"/>
        <end position="194"/>
    </location>
</feature>
<protein>
    <recommendedName>
        <fullName evidence="1">ABM domain-containing protein</fullName>
    </recommendedName>
</protein>
<dbReference type="Gene3D" id="3.30.70.100">
    <property type="match status" value="2"/>
</dbReference>
<dbReference type="SUPFAM" id="SSF54909">
    <property type="entry name" value="Dimeric alpha+beta barrel"/>
    <property type="match status" value="2"/>
</dbReference>
<dbReference type="InterPro" id="IPR007138">
    <property type="entry name" value="ABM_dom"/>
</dbReference>
<dbReference type="Pfam" id="PF03992">
    <property type="entry name" value="ABM"/>
    <property type="match status" value="1"/>
</dbReference>
<organism evidence="2 3">
    <name type="scientific">Lophium mytilinum</name>
    <dbReference type="NCBI Taxonomy" id="390894"/>
    <lineage>
        <taxon>Eukaryota</taxon>
        <taxon>Fungi</taxon>
        <taxon>Dikarya</taxon>
        <taxon>Ascomycota</taxon>
        <taxon>Pezizomycotina</taxon>
        <taxon>Dothideomycetes</taxon>
        <taxon>Pleosporomycetidae</taxon>
        <taxon>Mytilinidiales</taxon>
        <taxon>Mytilinidiaceae</taxon>
        <taxon>Lophium</taxon>
    </lineage>
</organism>
<keyword evidence="3" id="KW-1185">Reference proteome</keyword>
<dbReference type="OrthoDB" id="3830579at2759"/>
<sequence>MSKQALQLIFIPHRPTPTEEEINADLAPAIEILQSAPGLKAVFRGKKYEERYTQVLVLVWESLASSHAFFISPAYGKFHKVVQPALNGRKVEWQQHALLGTSDLDSDARLKSILNSPAIEVALTKVVEGGVSGYYDQFRAVVTKVLEEDPGCDGYFISPQIENPQDQILLINWKTVDAHHEEFEKRPGFKACIDALFNYYASFVVPWHIVGLKLTWGSV</sequence>
<dbReference type="EMBL" id="MU004184">
    <property type="protein sequence ID" value="KAF2499907.1"/>
    <property type="molecule type" value="Genomic_DNA"/>
</dbReference>
<evidence type="ECO:0000259" key="1">
    <source>
        <dbReference type="Pfam" id="PF03992"/>
    </source>
</evidence>
<evidence type="ECO:0000313" key="2">
    <source>
        <dbReference type="EMBL" id="KAF2499907.1"/>
    </source>
</evidence>
<dbReference type="Proteomes" id="UP000799750">
    <property type="component" value="Unassembled WGS sequence"/>
</dbReference>
<proteinExistence type="predicted"/>
<reference evidence="2" key="1">
    <citation type="journal article" date="2020" name="Stud. Mycol.">
        <title>101 Dothideomycetes genomes: a test case for predicting lifestyles and emergence of pathogens.</title>
        <authorList>
            <person name="Haridas S."/>
            <person name="Albert R."/>
            <person name="Binder M."/>
            <person name="Bloem J."/>
            <person name="Labutti K."/>
            <person name="Salamov A."/>
            <person name="Andreopoulos B."/>
            <person name="Baker S."/>
            <person name="Barry K."/>
            <person name="Bills G."/>
            <person name="Bluhm B."/>
            <person name="Cannon C."/>
            <person name="Castanera R."/>
            <person name="Culley D."/>
            <person name="Daum C."/>
            <person name="Ezra D."/>
            <person name="Gonzalez J."/>
            <person name="Henrissat B."/>
            <person name="Kuo A."/>
            <person name="Liang C."/>
            <person name="Lipzen A."/>
            <person name="Lutzoni F."/>
            <person name="Magnuson J."/>
            <person name="Mondo S."/>
            <person name="Nolan M."/>
            <person name="Ohm R."/>
            <person name="Pangilinan J."/>
            <person name="Park H.-J."/>
            <person name="Ramirez L."/>
            <person name="Alfaro M."/>
            <person name="Sun H."/>
            <person name="Tritt A."/>
            <person name="Yoshinaga Y."/>
            <person name="Zwiers L.-H."/>
            <person name="Turgeon B."/>
            <person name="Goodwin S."/>
            <person name="Spatafora J."/>
            <person name="Crous P."/>
            <person name="Grigoriev I."/>
        </authorList>
    </citation>
    <scope>NUCLEOTIDE SEQUENCE</scope>
    <source>
        <strain evidence="2">CBS 269.34</strain>
    </source>
</reference>